<gene>
    <name evidence="1" type="primary">orf144</name>
</gene>
<reference evidence="1" key="1">
    <citation type="submission" date="2020-12" db="EMBL/GenBank/DDBJ databases">
        <title>Complete mitochondrial genome of Rhizosolenia setigera (Coscinodiscophyceae, Bacillariophyta).</title>
        <authorList>
            <person name="Yao Y."/>
        </authorList>
    </citation>
    <scope>NUCLEOTIDE SEQUENCE</scope>
    <source>
        <strain evidence="1">CNS00456</strain>
    </source>
</reference>
<dbReference type="GeneID" id="69240847"/>
<name>A0A8A6KJQ2_9STRA</name>
<dbReference type="AlphaFoldDB" id="A0A8A6KJQ2"/>
<sequence>MQINTKKYNYYKIKKILSGNKVSIFSIPINKNFSKTKPGISFYNIKSSVLRYFISKSIFRNLNIKGLYVIIQFLTISNNFNIKKLDSLFNINNSLFILFNKNLYVTNQFKKLISLNYKETIKSINNNFKLLFINSLKTLKRVCN</sequence>
<proteinExistence type="predicted"/>
<organism evidence="1">
    <name type="scientific">Sundstroemia setigera</name>
    <dbReference type="NCBI Taxonomy" id="3005"/>
    <lineage>
        <taxon>Eukaryota</taxon>
        <taxon>Sar</taxon>
        <taxon>Stramenopiles</taxon>
        <taxon>Ochrophyta</taxon>
        <taxon>Bacillariophyta</taxon>
        <taxon>Coscinodiscophyceae</taxon>
        <taxon>Rhizosoleniophycidae</taxon>
        <taxon>Rhizosoleniales</taxon>
        <taxon>Rhizosoleniaceae</taxon>
        <taxon>Sundstroemia</taxon>
    </lineage>
</organism>
<accession>A0A8A6KJQ2</accession>
<evidence type="ECO:0000313" key="1">
    <source>
        <dbReference type="EMBL" id="QTI82382.1"/>
    </source>
</evidence>
<keyword evidence="1" id="KW-0496">Mitochondrion</keyword>
<dbReference type="RefSeq" id="YP_010241694.1">
    <property type="nucleotide sequence ID" value="NC_059919.1"/>
</dbReference>
<geneLocation type="mitochondrion" evidence="1"/>
<dbReference type="EMBL" id="MW392567">
    <property type="protein sequence ID" value="QTI82382.1"/>
    <property type="molecule type" value="Genomic_DNA"/>
</dbReference>
<protein>
    <submittedName>
        <fullName evidence="1">Uncharacterized protein</fullName>
    </submittedName>
</protein>